<protein>
    <submittedName>
        <fullName evidence="1">Uncharacterized protein</fullName>
    </submittedName>
</protein>
<proteinExistence type="predicted"/>
<gene>
    <name evidence="1" type="ORF">PACLA_8A055614</name>
</gene>
<dbReference type="EMBL" id="CACRXK020011051">
    <property type="protein sequence ID" value="CAB4020624.1"/>
    <property type="molecule type" value="Genomic_DNA"/>
</dbReference>
<sequence length="186" mass="20820">MASEATCKAIESSVKEWLKARNNTIEIKFSADTPSNGLVEQDFFGRLEHGPSFVHSSTSEQGNKIYFLIGFTKQVSPTTTIEELKDTLKFITLDKIPLPDFDYPPGWEITPYTPVSSFKEGVEIVSYENGRLHYKVDTKFFRISGDLRGPWYIPGGCGPPAPPGSYFGVDEDIRGIIDVDMPLKFL</sequence>
<reference evidence="1" key="1">
    <citation type="submission" date="2020-04" db="EMBL/GenBank/DDBJ databases">
        <authorList>
            <person name="Alioto T."/>
            <person name="Alioto T."/>
            <person name="Gomez Garrido J."/>
        </authorList>
    </citation>
    <scope>NUCLEOTIDE SEQUENCE</scope>
    <source>
        <strain evidence="1">A484AB</strain>
    </source>
</reference>
<dbReference type="AlphaFoldDB" id="A0A6S7IN91"/>
<keyword evidence="2" id="KW-1185">Reference proteome</keyword>
<comment type="caution">
    <text evidence="1">The sequence shown here is derived from an EMBL/GenBank/DDBJ whole genome shotgun (WGS) entry which is preliminary data.</text>
</comment>
<evidence type="ECO:0000313" key="1">
    <source>
        <dbReference type="EMBL" id="CAB4020624.1"/>
    </source>
</evidence>
<accession>A0A6S7IN91</accession>
<organism evidence="1 2">
    <name type="scientific">Paramuricea clavata</name>
    <name type="common">Red gorgonian</name>
    <name type="synonym">Violescent sea-whip</name>
    <dbReference type="NCBI Taxonomy" id="317549"/>
    <lineage>
        <taxon>Eukaryota</taxon>
        <taxon>Metazoa</taxon>
        <taxon>Cnidaria</taxon>
        <taxon>Anthozoa</taxon>
        <taxon>Octocorallia</taxon>
        <taxon>Malacalcyonacea</taxon>
        <taxon>Plexauridae</taxon>
        <taxon>Paramuricea</taxon>
    </lineage>
</organism>
<name>A0A6S7IN91_PARCT</name>
<dbReference type="OrthoDB" id="9992119at2759"/>
<evidence type="ECO:0000313" key="2">
    <source>
        <dbReference type="Proteomes" id="UP001152795"/>
    </source>
</evidence>
<dbReference type="Proteomes" id="UP001152795">
    <property type="component" value="Unassembled WGS sequence"/>
</dbReference>